<dbReference type="AlphaFoldDB" id="A0A2M7ZVT3"/>
<feature type="non-terminal residue" evidence="2">
    <location>
        <position position="1"/>
    </location>
</feature>
<proteinExistence type="predicted"/>
<name>A0A2M7ZVT3_9BACT</name>
<evidence type="ECO:0000313" key="3">
    <source>
        <dbReference type="Proteomes" id="UP000229156"/>
    </source>
</evidence>
<accession>A0A2M7ZVT3</accession>
<reference evidence="3" key="1">
    <citation type="submission" date="2017-09" db="EMBL/GenBank/DDBJ databases">
        <title>Depth-based differentiation of microbial function through sediment-hosted aquifers and enrichment of novel symbionts in the deep terrestrial subsurface.</title>
        <authorList>
            <person name="Probst A.J."/>
            <person name="Ladd B."/>
            <person name="Jarett J.K."/>
            <person name="Geller-Mcgrath D.E."/>
            <person name="Sieber C.M.K."/>
            <person name="Emerson J.B."/>
            <person name="Anantharaman K."/>
            <person name="Thomas B.C."/>
            <person name="Malmstrom R."/>
            <person name="Stieglmeier M."/>
            <person name="Klingl A."/>
            <person name="Woyke T."/>
            <person name="Ryan C.M."/>
            <person name="Banfield J.F."/>
        </authorList>
    </citation>
    <scope>NUCLEOTIDE SEQUENCE [LARGE SCALE GENOMIC DNA]</scope>
</reference>
<feature type="coiled-coil region" evidence="1">
    <location>
        <begin position="54"/>
        <end position="81"/>
    </location>
</feature>
<dbReference type="EMBL" id="PFUT01000020">
    <property type="protein sequence ID" value="PJB09254.1"/>
    <property type="molecule type" value="Genomic_DNA"/>
</dbReference>
<protein>
    <submittedName>
        <fullName evidence="2">Uncharacterized protein</fullName>
    </submittedName>
</protein>
<evidence type="ECO:0000256" key="1">
    <source>
        <dbReference type="SAM" id="Coils"/>
    </source>
</evidence>
<dbReference type="Proteomes" id="UP000229156">
    <property type="component" value="Unassembled WGS sequence"/>
</dbReference>
<comment type="caution">
    <text evidence="2">The sequence shown here is derived from an EMBL/GenBank/DDBJ whole genome shotgun (WGS) entry which is preliminary data.</text>
</comment>
<gene>
    <name evidence="2" type="ORF">CO121_00950</name>
</gene>
<keyword evidence="1" id="KW-0175">Coiled coil</keyword>
<organism evidence="2 3">
    <name type="scientific">bacterium (Candidatus Gribaldobacteria) CG_4_9_14_3_um_filter_36_15</name>
    <dbReference type="NCBI Taxonomy" id="2014269"/>
    <lineage>
        <taxon>Bacteria</taxon>
        <taxon>Candidatus Gribaldobacteria</taxon>
    </lineage>
</organism>
<sequence length="89" mass="10763">SKEEENREEKIKNKEEKEMRSILRENNNFQKFSRYCEEKESIEKELNDLSISDGKKEDGKKEKLEKRLRHLKKEVSELAIILQNEIKLL</sequence>
<evidence type="ECO:0000313" key="2">
    <source>
        <dbReference type="EMBL" id="PJB09254.1"/>
    </source>
</evidence>